<evidence type="ECO:0000313" key="7">
    <source>
        <dbReference type="Ensembl" id="ENSORLP00020021096.1"/>
    </source>
</evidence>
<dbReference type="Gene3D" id="3.30.420.40">
    <property type="match status" value="1"/>
</dbReference>
<keyword evidence="6" id="KW-0472">Membrane</keyword>
<reference evidence="7" key="4">
    <citation type="submission" date="2025-09" db="UniProtKB">
        <authorList>
            <consortium name="Ensembl"/>
        </authorList>
    </citation>
    <scope>IDENTIFICATION</scope>
    <source>
        <strain evidence="7">HNI</strain>
    </source>
</reference>
<keyword evidence="4" id="KW-0067">ATP-binding</keyword>
<dbReference type="Pfam" id="PF01150">
    <property type="entry name" value="GDA1_CD39"/>
    <property type="match status" value="1"/>
</dbReference>
<evidence type="ECO:0000256" key="4">
    <source>
        <dbReference type="PIRSR" id="PIRSR600407-2"/>
    </source>
</evidence>
<evidence type="ECO:0000256" key="1">
    <source>
        <dbReference type="ARBA" id="ARBA00009283"/>
    </source>
</evidence>
<evidence type="ECO:0000313" key="8">
    <source>
        <dbReference type="Proteomes" id="UP000265180"/>
    </source>
</evidence>
<reference key="1">
    <citation type="journal article" date="2007" name="Nature">
        <title>The medaka draft genome and insights into vertebrate genome evolution.</title>
        <authorList>
            <person name="Kasahara M."/>
            <person name="Naruse K."/>
            <person name="Sasaki S."/>
            <person name="Nakatani Y."/>
            <person name="Qu W."/>
            <person name="Ahsan B."/>
            <person name="Yamada T."/>
            <person name="Nagayasu Y."/>
            <person name="Doi K."/>
            <person name="Kasai Y."/>
            <person name="Jindo T."/>
            <person name="Kobayashi D."/>
            <person name="Shimada A."/>
            <person name="Toyoda A."/>
            <person name="Kuroki Y."/>
            <person name="Fujiyama A."/>
            <person name="Sasaki T."/>
            <person name="Shimizu A."/>
            <person name="Asakawa S."/>
            <person name="Shimizu N."/>
            <person name="Hashimoto S."/>
            <person name="Yang J."/>
            <person name="Lee Y."/>
            <person name="Matsushima K."/>
            <person name="Sugano S."/>
            <person name="Sakaizumi M."/>
            <person name="Narita T."/>
            <person name="Ohishi K."/>
            <person name="Haga S."/>
            <person name="Ohta F."/>
            <person name="Nomoto H."/>
            <person name="Nogata K."/>
            <person name="Morishita T."/>
            <person name="Endo T."/>
            <person name="Shin-I T."/>
            <person name="Takeda H."/>
            <person name="Morishita S."/>
            <person name="Kohara Y."/>
        </authorList>
    </citation>
    <scope>NUCLEOTIDE SEQUENCE [LARGE SCALE GENOMIC DNA]</scope>
    <source>
        <strain>Hd-rR</strain>
    </source>
</reference>
<feature type="transmembrane region" description="Helical" evidence="6">
    <location>
        <begin position="60"/>
        <end position="80"/>
    </location>
</feature>
<dbReference type="AlphaFoldDB" id="A0A3P9LK42"/>
<protein>
    <submittedName>
        <fullName evidence="7">Ectonucleoside triphosphate diphosphohydrolase 3</fullName>
    </submittedName>
</protein>
<dbReference type="Gene3D" id="3.30.420.150">
    <property type="entry name" value="Exopolyphosphatase. Domain 2"/>
    <property type="match status" value="1"/>
</dbReference>
<comment type="similarity">
    <text evidence="1 5">Belongs to the GDA1/CD39 NTPase family.</text>
</comment>
<keyword evidence="6" id="KW-0812">Transmembrane</keyword>
<keyword evidence="6" id="KW-1133">Transmembrane helix</keyword>
<organism evidence="7 8">
    <name type="scientific">Oryzias latipes</name>
    <name type="common">Japanese rice fish</name>
    <name type="synonym">Japanese killifish</name>
    <dbReference type="NCBI Taxonomy" id="8090"/>
    <lineage>
        <taxon>Eukaryota</taxon>
        <taxon>Metazoa</taxon>
        <taxon>Chordata</taxon>
        <taxon>Craniata</taxon>
        <taxon>Vertebrata</taxon>
        <taxon>Euteleostomi</taxon>
        <taxon>Actinopterygii</taxon>
        <taxon>Neopterygii</taxon>
        <taxon>Teleostei</taxon>
        <taxon>Neoteleostei</taxon>
        <taxon>Acanthomorphata</taxon>
        <taxon>Ovalentaria</taxon>
        <taxon>Atherinomorphae</taxon>
        <taxon>Beloniformes</taxon>
        <taxon>Adrianichthyidae</taxon>
        <taxon>Oryziinae</taxon>
        <taxon>Oryzias</taxon>
    </lineage>
</organism>
<keyword evidence="2 5" id="KW-0378">Hydrolase</keyword>
<evidence type="ECO:0000256" key="5">
    <source>
        <dbReference type="RuleBase" id="RU003833"/>
    </source>
</evidence>
<dbReference type="Proteomes" id="UP000265180">
    <property type="component" value="Chromosome 16"/>
</dbReference>
<feature type="binding site" evidence="4">
    <location>
        <begin position="261"/>
        <end position="265"/>
    </location>
    <ligand>
        <name>ATP</name>
        <dbReference type="ChEBI" id="CHEBI:30616"/>
    </ligand>
</feature>
<dbReference type="Ensembl" id="ENSORLT00020015431.1">
    <property type="protein sequence ID" value="ENSORLP00020021096.1"/>
    <property type="gene ID" value="ENSORLG00020022673.1"/>
</dbReference>
<dbReference type="GO" id="GO:0016787">
    <property type="term" value="F:hydrolase activity"/>
    <property type="evidence" value="ECO:0007669"/>
    <property type="project" value="UniProtKB-KW"/>
</dbReference>
<evidence type="ECO:0000256" key="6">
    <source>
        <dbReference type="SAM" id="Phobius"/>
    </source>
</evidence>
<dbReference type="InterPro" id="IPR000407">
    <property type="entry name" value="GDA1_CD39_NTPase"/>
</dbReference>
<dbReference type="PANTHER" id="PTHR11782">
    <property type="entry name" value="ADENOSINE/GUANOSINE DIPHOSPHATASE"/>
    <property type="match status" value="1"/>
</dbReference>
<sequence length="547" mass="61588">MLGLYTHFLSSRSFLNSLRLPSSLSSFSRAISPAPTLSLHLQTNQLFKEMEKRIGYKCRIGGVVLLLLTSIAALIAVAVIQHTWRSEQYSPEYGIVIDSGSSRSTMFLYEWPGEKENETGVVKEKTECKVNAIPISEMTGDKQKDAEVWEAFKNCTDQILKEIPVEKQKSTSLFLGATAGMRLLQLKDESRSEKVMRNLRTYLNSLPFNFQNASIISGEEEGLYGWITVNYLMDNFLERNLLNTYMRPHGAKTVGSMDLGGASTQIAFAVQEPGQGPDYMHVKLYGYPYIVYTHSFLCYGKNEADKRFLAKVLESTSNQSYKTNPCYQKGYNETINLSAVYDTQCNQKPKNYNPDQSVLIVGTGDTEQCGKLVESIFDFKTCSSSQCSFNGVEQPPVTGDFMAYAGFFFISKALGKNGTSELDDFELAMREFCTSDWEDLTVQKKDIKAKYLKTYCFGAHYVHALLVKGYKFDNKNWKNIHFQRYVGNTSIGWSLGYMLSMSNMIPSDVKVILPIADPVFSGLIFLFTALIIIGVVLVSIIIVRMCF</sequence>
<reference evidence="7 8" key="2">
    <citation type="submission" date="2017-04" db="EMBL/GenBank/DDBJ databases">
        <title>CpG methylation of centromeres and impact of large insertions on vertebrate speciation.</title>
        <authorList>
            <person name="Ichikawa K."/>
            <person name="Yoshimura J."/>
            <person name="Morishita S."/>
        </authorList>
    </citation>
    <scope>NUCLEOTIDE SEQUENCE</scope>
    <source>
        <strain evidence="7 8">HNI</strain>
    </source>
</reference>
<keyword evidence="4" id="KW-0547">Nucleotide-binding</keyword>
<dbReference type="PANTHER" id="PTHR11782:SF38">
    <property type="entry name" value="ECTONUCLEOSIDE TRIPHOSPHATE DIPHOSPHOHYDROLASE 3"/>
    <property type="match status" value="1"/>
</dbReference>
<dbReference type="GO" id="GO:0005524">
    <property type="term" value="F:ATP binding"/>
    <property type="evidence" value="ECO:0007669"/>
    <property type="project" value="UniProtKB-KW"/>
</dbReference>
<feature type="active site" description="Proton acceptor" evidence="3">
    <location>
        <position position="221"/>
    </location>
</feature>
<name>A0A3P9LK42_ORYLA</name>
<proteinExistence type="inferred from homology"/>
<evidence type="ECO:0000256" key="2">
    <source>
        <dbReference type="ARBA" id="ARBA00022801"/>
    </source>
</evidence>
<accession>A0A3P9LK42</accession>
<feature type="transmembrane region" description="Helical" evidence="6">
    <location>
        <begin position="519"/>
        <end position="543"/>
    </location>
</feature>
<dbReference type="PROSITE" id="PS01238">
    <property type="entry name" value="GDA1_CD39_NTPASE"/>
    <property type="match status" value="1"/>
</dbReference>
<evidence type="ECO:0000256" key="3">
    <source>
        <dbReference type="PIRSR" id="PIRSR600407-1"/>
    </source>
</evidence>
<reference evidence="7" key="3">
    <citation type="submission" date="2025-08" db="UniProtKB">
        <authorList>
            <consortium name="Ensembl"/>
        </authorList>
    </citation>
    <scope>IDENTIFICATION</scope>
    <source>
        <strain evidence="7">HNI</strain>
    </source>
</reference>